<reference evidence="3" key="2">
    <citation type="submission" date="2015-01" db="EMBL/GenBank/DDBJ databases">
        <title>Evolutionary Origins and Diversification of the Mycorrhizal Mutualists.</title>
        <authorList>
            <consortium name="DOE Joint Genome Institute"/>
            <consortium name="Mycorrhizal Genomics Consortium"/>
            <person name="Kohler A."/>
            <person name="Kuo A."/>
            <person name="Nagy L.G."/>
            <person name="Floudas D."/>
            <person name="Copeland A."/>
            <person name="Barry K.W."/>
            <person name="Cichocki N."/>
            <person name="Veneault-Fourrey C."/>
            <person name="LaButti K."/>
            <person name="Lindquist E.A."/>
            <person name="Lipzen A."/>
            <person name="Lundell T."/>
            <person name="Morin E."/>
            <person name="Murat C."/>
            <person name="Riley R."/>
            <person name="Ohm R."/>
            <person name="Sun H."/>
            <person name="Tunlid A."/>
            <person name="Henrissat B."/>
            <person name="Grigoriev I.V."/>
            <person name="Hibbett D.S."/>
            <person name="Martin F."/>
        </authorList>
    </citation>
    <scope>NUCLEOTIDE SEQUENCE [LARGE SCALE GENOMIC DNA]</scope>
    <source>
        <strain evidence="3">F 1598</strain>
    </source>
</reference>
<feature type="compositionally biased region" description="Polar residues" evidence="1">
    <location>
        <begin position="9"/>
        <end position="19"/>
    </location>
</feature>
<dbReference type="Proteomes" id="UP000054166">
    <property type="component" value="Unassembled WGS sequence"/>
</dbReference>
<evidence type="ECO:0000313" key="2">
    <source>
        <dbReference type="EMBL" id="KIM79909.1"/>
    </source>
</evidence>
<accession>A0A0C3FJE2</accession>
<sequence>MRQPKRITFTDSSALYSEPSSPPRKKKRTTRSGDAGEEIQEVQQGVTLPNPLFFRIHSAIAGVLHMSGAGEEIDAAVKRAGGAGASGAVPVGDDFEHIFLRERLGGLLGTQLTVR</sequence>
<feature type="region of interest" description="Disordered" evidence="1">
    <location>
        <begin position="1"/>
        <end position="42"/>
    </location>
</feature>
<dbReference type="InParanoid" id="A0A0C3FJE2"/>
<dbReference type="OrthoDB" id="3163863at2759"/>
<dbReference type="AlphaFoldDB" id="A0A0C3FJE2"/>
<reference evidence="2 3" key="1">
    <citation type="submission" date="2014-04" db="EMBL/GenBank/DDBJ databases">
        <authorList>
            <consortium name="DOE Joint Genome Institute"/>
            <person name="Kuo A."/>
            <person name="Tarkka M."/>
            <person name="Buscot F."/>
            <person name="Kohler A."/>
            <person name="Nagy L.G."/>
            <person name="Floudas D."/>
            <person name="Copeland A."/>
            <person name="Barry K.W."/>
            <person name="Cichocki N."/>
            <person name="Veneault-Fourrey C."/>
            <person name="LaButti K."/>
            <person name="Lindquist E.A."/>
            <person name="Lipzen A."/>
            <person name="Lundell T."/>
            <person name="Morin E."/>
            <person name="Murat C."/>
            <person name="Sun H."/>
            <person name="Tunlid A."/>
            <person name="Henrissat B."/>
            <person name="Grigoriev I.V."/>
            <person name="Hibbett D.S."/>
            <person name="Martin F."/>
            <person name="Nordberg H.P."/>
            <person name="Cantor M.N."/>
            <person name="Hua S.X."/>
        </authorList>
    </citation>
    <scope>NUCLEOTIDE SEQUENCE [LARGE SCALE GENOMIC DNA]</scope>
    <source>
        <strain evidence="2 3">F 1598</strain>
    </source>
</reference>
<evidence type="ECO:0000313" key="3">
    <source>
        <dbReference type="Proteomes" id="UP000054166"/>
    </source>
</evidence>
<name>A0A0C3FJE2_PILCF</name>
<organism evidence="2 3">
    <name type="scientific">Piloderma croceum (strain F 1598)</name>
    <dbReference type="NCBI Taxonomy" id="765440"/>
    <lineage>
        <taxon>Eukaryota</taxon>
        <taxon>Fungi</taxon>
        <taxon>Dikarya</taxon>
        <taxon>Basidiomycota</taxon>
        <taxon>Agaricomycotina</taxon>
        <taxon>Agaricomycetes</taxon>
        <taxon>Agaricomycetidae</taxon>
        <taxon>Atheliales</taxon>
        <taxon>Atheliaceae</taxon>
        <taxon>Piloderma</taxon>
    </lineage>
</organism>
<proteinExistence type="predicted"/>
<keyword evidence="3" id="KW-1185">Reference proteome</keyword>
<evidence type="ECO:0000256" key="1">
    <source>
        <dbReference type="SAM" id="MobiDB-lite"/>
    </source>
</evidence>
<gene>
    <name evidence="2" type="ORF">PILCRDRAFT_10076</name>
</gene>
<dbReference type="EMBL" id="KN833007">
    <property type="protein sequence ID" value="KIM79909.1"/>
    <property type="molecule type" value="Genomic_DNA"/>
</dbReference>
<dbReference type="HOGENOM" id="CLU_2109914_0_0_1"/>
<protein>
    <submittedName>
        <fullName evidence="2">Uncharacterized protein</fullName>
    </submittedName>
</protein>